<sequence>MPRENWGTRLGIILAVAGSAVGLGNFLRFPVQAAQNGGGAFMIPYIVALLLLGIPLCWVEWTMGRAAGGKGHGSGPGILNVFWDSRFSRYFGVLGIFIPLMIYFYYVYIESWCLAYAWFALSGSLGAAADTNEMKGFLSGYQGLADNRWFSGIGVAYFFFLITFFVNFFFIYRGLAKGIETICKIAMPILVIMGVIIMFRVLTLGAPDIAKPDWSIGNGLGFLWNPDFSSLTDSKVWLAAAGQIFFTTSVGLGLIITYASYLRDNDDVALSSLSSISINEFVEVIIGASIAIPAAFVFFGPVGIEEIANGGAFNLGFITMPMVFEQMPLTALLAFFWFFLLFLAGVTSSISMLQPGIAFLEDEFKLSRKKSVSILGIFSFIAAQPAIFFLDKGVLDLMDFWAGTFAIVLFATGEVIIFGWIFGIDKGFEKLHHGADIRVPKIFKFIIKYVTPSYLLIILGVWMYQSSGKNLPNPSDPNFYYGVGTLVCMVAFIIALIIAVEVAWNGKAGKKEVE</sequence>
<dbReference type="InterPro" id="IPR000175">
    <property type="entry name" value="Na/ntran_symport"/>
</dbReference>
<feature type="transmembrane region" description="Helical" evidence="6">
    <location>
        <begin position="402"/>
        <end position="424"/>
    </location>
</feature>
<dbReference type="PANTHER" id="PTHR42948">
    <property type="entry name" value="TRANSPORTER"/>
    <property type="match status" value="1"/>
</dbReference>
<feature type="transmembrane region" description="Helical" evidence="6">
    <location>
        <begin position="149"/>
        <end position="170"/>
    </location>
</feature>
<keyword evidence="2" id="KW-0813">Transport</keyword>
<dbReference type="Pfam" id="PF00209">
    <property type="entry name" value="SNF"/>
    <property type="match status" value="2"/>
</dbReference>
<proteinExistence type="predicted"/>
<accession>A0A3B1C9B3</accession>
<evidence type="ECO:0000256" key="2">
    <source>
        <dbReference type="ARBA" id="ARBA00022448"/>
    </source>
</evidence>
<gene>
    <name evidence="7" type="ORF">MNBD_NITROSPINAE04-1825</name>
</gene>
<evidence type="ECO:0000313" key="7">
    <source>
        <dbReference type="EMBL" id="VAX24742.1"/>
    </source>
</evidence>
<feature type="transmembrane region" description="Helical" evidence="6">
    <location>
        <begin position="281"/>
        <end position="304"/>
    </location>
</feature>
<keyword evidence="4 6" id="KW-1133">Transmembrane helix</keyword>
<evidence type="ECO:0000256" key="1">
    <source>
        <dbReference type="ARBA" id="ARBA00004141"/>
    </source>
</evidence>
<name>A0A3B1C9B3_9ZZZZ</name>
<organism evidence="7">
    <name type="scientific">hydrothermal vent metagenome</name>
    <dbReference type="NCBI Taxonomy" id="652676"/>
    <lineage>
        <taxon>unclassified sequences</taxon>
        <taxon>metagenomes</taxon>
        <taxon>ecological metagenomes</taxon>
    </lineage>
</organism>
<reference evidence="7" key="1">
    <citation type="submission" date="2018-06" db="EMBL/GenBank/DDBJ databases">
        <authorList>
            <person name="Zhirakovskaya E."/>
        </authorList>
    </citation>
    <scope>NUCLEOTIDE SEQUENCE</scope>
</reference>
<evidence type="ECO:0000256" key="3">
    <source>
        <dbReference type="ARBA" id="ARBA00022692"/>
    </source>
</evidence>
<dbReference type="PANTHER" id="PTHR42948:SF1">
    <property type="entry name" value="TRANSPORTER"/>
    <property type="match status" value="1"/>
</dbReference>
<comment type="subcellular location">
    <subcellularLocation>
        <location evidence="1">Membrane</location>
        <topology evidence="1">Multi-pass membrane protein</topology>
    </subcellularLocation>
</comment>
<dbReference type="NCBIfam" id="NF037979">
    <property type="entry name" value="Na_transp"/>
    <property type="match status" value="1"/>
</dbReference>
<evidence type="ECO:0000256" key="5">
    <source>
        <dbReference type="ARBA" id="ARBA00023136"/>
    </source>
</evidence>
<keyword evidence="5 6" id="KW-0472">Membrane</keyword>
<protein>
    <submittedName>
        <fullName evidence="7">Sodium-dependent transporter, SNF family</fullName>
    </submittedName>
</protein>
<feature type="transmembrane region" description="Helical" evidence="6">
    <location>
        <begin position="479"/>
        <end position="504"/>
    </location>
</feature>
<feature type="transmembrane region" description="Helical" evidence="6">
    <location>
        <begin position="371"/>
        <end position="390"/>
    </location>
</feature>
<dbReference type="PRINTS" id="PR00176">
    <property type="entry name" value="NANEUSMPORT"/>
</dbReference>
<dbReference type="SUPFAM" id="SSF161070">
    <property type="entry name" value="SNF-like"/>
    <property type="match status" value="1"/>
</dbReference>
<feature type="transmembrane region" description="Helical" evidence="6">
    <location>
        <begin position="182"/>
        <end position="202"/>
    </location>
</feature>
<feature type="transmembrane region" description="Helical" evidence="6">
    <location>
        <begin position="87"/>
        <end position="106"/>
    </location>
</feature>
<evidence type="ECO:0000256" key="4">
    <source>
        <dbReference type="ARBA" id="ARBA00022989"/>
    </source>
</evidence>
<dbReference type="AlphaFoldDB" id="A0A3B1C9B3"/>
<dbReference type="InterPro" id="IPR037272">
    <property type="entry name" value="SNS_sf"/>
</dbReference>
<feature type="transmembrane region" description="Helical" evidence="6">
    <location>
        <begin position="6"/>
        <end position="27"/>
    </location>
</feature>
<feature type="transmembrane region" description="Helical" evidence="6">
    <location>
        <begin position="39"/>
        <end position="61"/>
    </location>
</feature>
<keyword evidence="3 6" id="KW-0812">Transmembrane</keyword>
<dbReference type="PROSITE" id="PS50267">
    <property type="entry name" value="NA_NEUROTRAN_SYMP_3"/>
    <property type="match status" value="1"/>
</dbReference>
<dbReference type="GO" id="GO:0016020">
    <property type="term" value="C:membrane"/>
    <property type="evidence" value="ECO:0007669"/>
    <property type="project" value="UniProtKB-SubCell"/>
</dbReference>
<evidence type="ECO:0000256" key="6">
    <source>
        <dbReference type="SAM" id="Phobius"/>
    </source>
</evidence>
<feature type="transmembrane region" description="Helical" evidence="6">
    <location>
        <begin position="445"/>
        <end position="464"/>
    </location>
</feature>
<feature type="transmembrane region" description="Helical" evidence="6">
    <location>
        <begin position="329"/>
        <end position="350"/>
    </location>
</feature>
<feature type="transmembrane region" description="Helical" evidence="6">
    <location>
        <begin position="236"/>
        <end position="261"/>
    </location>
</feature>
<dbReference type="EMBL" id="UOGA01000277">
    <property type="protein sequence ID" value="VAX24742.1"/>
    <property type="molecule type" value="Genomic_DNA"/>
</dbReference>